<dbReference type="PRINTS" id="PR00502">
    <property type="entry name" value="NUDIXFAMILY"/>
</dbReference>
<dbReference type="PANTHER" id="PTHR12992">
    <property type="entry name" value="NUDIX HYDROLASE"/>
    <property type="match status" value="1"/>
</dbReference>
<evidence type="ECO:0000256" key="4">
    <source>
        <dbReference type="ARBA" id="ARBA00022801"/>
    </source>
</evidence>
<comment type="caution">
    <text evidence="9">The sequence shown here is derived from an EMBL/GenBank/DDBJ whole genome shotgun (WGS) entry which is preliminary data.</text>
</comment>
<proteinExistence type="inferred from homology"/>
<evidence type="ECO:0000313" key="9">
    <source>
        <dbReference type="EMBL" id="NQV66818.1"/>
    </source>
</evidence>
<gene>
    <name evidence="9" type="ORF">HQ497_15770</name>
</gene>
<feature type="domain" description="Nudix hydrolase" evidence="8">
    <location>
        <begin position="34"/>
        <end position="173"/>
    </location>
</feature>
<keyword evidence="3" id="KW-0479">Metal-binding</keyword>
<name>A0A972W037_9GAMM</name>
<dbReference type="InterPro" id="IPR045121">
    <property type="entry name" value="CoAse"/>
</dbReference>
<reference evidence="9" key="1">
    <citation type="submission" date="2020-05" db="EMBL/GenBank/DDBJ databases">
        <title>Sulfur intermediates as new biogeochemical hubs in an aquatic model microbial ecosystem.</title>
        <authorList>
            <person name="Vigneron A."/>
        </authorList>
    </citation>
    <scope>NUCLEOTIDE SEQUENCE</scope>
    <source>
        <strain evidence="9">Bin.250</strain>
    </source>
</reference>
<evidence type="ECO:0000256" key="7">
    <source>
        <dbReference type="RuleBase" id="RU003476"/>
    </source>
</evidence>
<evidence type="ECO:0000313" key="10">
    <source>
        <dbReference type="Proteomes" id="UP000754644"/>
    </source>
</evidence>
<dbReference type="CDD" id="cd03426">
    <property type="entry name" value="NUDIX_CoAse_Nudt7"/>
    <property type="match status" value="1"/>
</dbReference>
<keyword evidence="6" id="KW-0464">Manganese</keyword>
<dbReference type="Pfam" id="PF00293">
    <property type="entry name" value="NUDIX"/>
    <property type="match status" value="1"/>
</dbReference>
<sequence length="211" mass="23543">MHPIEDFSFTSRLRARIAGNLDAFQDRRHAELALRSAAVALAIFRHEDQGAVIVTRRAPRLRDHGGQWALPGGRIDAGETATGAALRELAEEVNLDLDASAVLGTLDDYVTRSGFIITPVVVWTDIEDANLMPNPDEVESIHAFTFSELMRSDSPNLENIPESDRPVLSMNYLDDRIYSPTAAVLYQFREVALQGKATRVKHFDQPVFAWK</sequence>
<evidence type="ECO:0000256" key="6">
    <source>
        <dbReference type="ARBA" id="ARBA00023211"/>
    </source>
</evidence>
<dbReference type="PANTHER" id="PTHR12992:SF11">
    <property type="entry name" value="MITOCHONDRIAL COENZYME A DIPHOSPHATASE NUDT8"/>
    <property type="match status" value="1"/>
</dbReference>
<dbReference type="Proteomes" id="UP000754644">
    <property type="component" value="Unassembled WGS sequence"/>
</dbReference>
<evidence type="ECO:0000256" key="5">
    <source>
        <dbReference type="ARBA" id="ARBA00022842"/>
    </source>
</evidence>
<dbReference type="InterPro" id="IPR015797">
    <property type="entry name" value="NUDIX_hydrolase-like_dom_sf"/>
</dbReference>
<evidence type="ECO:0000256" key="2">
    <source>
        <dbReference type="ARBA" id="ARBA00001946"/>
    </source>
</evidence>
<comment type="cofactor">
    <cofactor evidence="2">
        <name>Mg(2+)</name>
        <dbReference type="ChEBI" id="CHEBI:18420"/>
    </cofactor>
</comment>
<dbReference type="SUPFAM" id="SSF55811">
    <property type="entry name" value="Nudix"/>
    <property type="match status" value="1"/>
</dbReference>
<protein>
    <submittedName>
        <fullName evidence="9">CoA pyrophosphatase</fullName>
    </submittedName>
</protein>
<accession>A0A972W037</accession>
<evidence type="ECO:0000256" key="3">
    <source>
        <dbReference type="ARBA" id="ARBA00022723"/>
    </source>
</evidence>
<organism evidence="9 10">
    <name type="scientific">SAR86 cluster bacterium</name>
    <dbReference type="NCBI Taxonomy" id="2030880"/>
    <lineage>
        <taxon>Bacteria</taxon>
        <taxon>Pseudomonadati</taxon>
        <taxon>Pseudomonadota</taxon>
        <taxon>Gammaproteobacteria</taxon>
        <taxon>SAR86 cluster</taxon>
    </lineage>
</organism>
<keyword evidence="5" id="KW-0460">Magnesium</keyword>
<comment type="cofactor">
    <cofactor evidence="1">
        <name>Mn(2+)</name>
        <dbReference type="ChEBI" id="CHEBI:29035"/>
    </cofactor>
</comment>
<dbReference type="Gene3D" id="3.90.79.10">
    <property type="entry name" value="Nucleoside Triphosphate Pyrophosphohydrolase"/>
    <property type="match status" value="1"/>
</dbReference>
<dbReference type="GO" id="GO:0010945">
    <property type="term" value="F:coenzyme A diphosphatase activity"/>
    <property type="evidence" value="ECO:0007669"/>
    <property type="project" value="InterPro"/>
</dbReference>
<evidence type="ECO:0000256" key="1">
    <source>
        <dbReference type="ARBA" id="ARBA00001936"/>
    </source>
</evidence>
<comment type="similarity">
    <text evidence="7">Belongs to the Nudix hydrolase family.</text>
</comment>
<dbReference type="InterPro" id="IPR000086">
    <property type="entry name" value="NUDIX_hydrolase_dom"/>
</dbReference>
<evidence type="ECO:0000259" key="8">
    <source>
        <dbReference type="PROSITE" id="PS51462"/>
    </source>
</evidence>
<dbReference type="InterPro" id="IPR020084">
    <property type="entry name" value="NUDIX_hydrolase_CS"/>
</dbReference>
<keyword evidence="4 7" id="KW-0378">Hydrolase</keyword>
<dbReference type="GO" id="GO:0046872">
    <property type="term" value="F:metal ion binding"/>
    <property type="evidence" value="ECO:0007669"/>
    <property type="project" value="UniProtKB-KW"/>
</dbReference>
<dbReference type="PROSITE" id="PS51462">
    <property type="entry name" value="NUDIX"/>
    <property type="match status" value="1"/>
</dbReference>
<dbReference type="PROSITE" id="PS00893">
    <property type="entry name" value="NUDIX_BOX"/>
    <property type="match status" value="1"/>
</dbReference>
<dbReference type="EMBL" id="JABMOJ010000588">
    <property type="protein sequence ID" value="NQV66818.1"/>
    <property type="molecule type" value="Genomic_DNA"/>
</dbReference>
<dbReference type="InterPro" id="IPR020476">
    <property type="entry name" value="Nudix_hydrolase"/>
</dbReference>
<dbReference type="AlphaFoldDB" id="A0A972W037"/>